<dbReference type="AlphaFoldDB" id="A0A1Q9C0H3"/>
<feature type="region of interest" description="Disordered" evidence="1">
    <location>
        <begin position="1"/>
        <end position="53"/>
    </location>
</feature>
<evidence type="ECO:0000313" key="2">
    <source>
        <dbReference type="EMBL" id="OLP76407.1"/>
    </source>
</evidence>
<accession>A0A1Q9C0H3</accession>
<organism evidence="2 3">
    <name type="scientific">Symbiodinium microadriaticum</name>
    <name type="common">Dinoflagellate</name>
    <name type="synonym">Zooxanthella microadriatica</name>
    <dbReference type="NCBI Taxonomy" id="2951"/>
    <lineage>
        <taxon>Eukaryota</taxon>
        <taxon>Sar</taxon>
        <taxon>Alveolata</taxon>
        <taxon>Dinophyceae</taxon>
        <taxon>Suessiales</taxon>
        <taxon>Symbiodiniaceae</taxon>
        <taxon>Symbiodinium</taxon>
    </lineage>
</organism>
<dbReference type="Proteomes" id="UP000186817">
    <property type="component" value="Unassembled WGS sequence"/>
</dbReference>
<dbReference type="EMBL" id="LSRX01002033">
    <property type="protein sequence ID" value="OLP76407.1"/>
    <property type="molecule type" value="Genomic_DNA"/>
</dbReference>
<protein>
    <submittedName>
        <fullName evidence="2">Uncharacterized protein</fullName>
    </submittedName>
</protein>
<name>A0A1Q9C0H3_SYMMI</name>
<proteinExistence type="predicted"/>
<evidence type="ECO:0000256" key="1">
    <source>
        <dbReference type="SAM" id="MobiDB-lite"/>
    </source>
</evidence>
<evidence type="ECO:0000313" key="3">
    <source>
        <dbReference type="Proteomes" id="UP000186817"/>
    </source>
</evidence>
<dbReference type="OrthoDB" id="415574at2759"/>
<feature type="compositionally biased region" description="Low complexity" evidence="1">
    <location>
        <begin position="8"/>
        <end position="24"/>
    </location>
</feature>
<reference evidence="2 3" key="1">
    <citation type="submission" date="2016-02" db="EMBL/GenBank/DDBJ databases">
        <title>Genome analysis of coral dinoflagellate symbionts highlights evolutionary adaptations to a symbiotic lifestyle.</title>
        <authorList>
            <person name="Aranda M."/>
            <person name="Li Y."/>
            <person name="Liew Y.J."/>
            <person name="Baumgarten S."/>
            <person name="Simakov O."/>
            <person name="Wilson M."/>
            <person name="Piel J."/>
            <person name="Ashoor H."/>
            <person name="Bougouffa S."/>
            <person name="Bajic V.B."/>
            <person name="Ryu T."/>
            <person name="Ravasi T."/>
            <person name="Bayer T."/>
            <person name="Micklem G."/>
            <person name="Kim H."/>
            <person name="Bhak J."/>
            <person name="Lajeunesse T.C."/>
            <person name="Voolstra C.R."/>
        </authorList>
    </citation>
    <scope>NUCLEOTIDE SEQUENCE [LARGE SCALE GENOMIC DNA]</scope>
    <source>
        <strain evidence="2 3">CCMP2467</strain>
    </source>
</reference>
<keyword evidence="3" id="KW-1185">Reference proteome</keyword>
<comment type="caution">
    <text evidence="2">The sequence shown here is derived from an EMBL/GenBank/DDBJ whole genome shotgun (WGS) entry which is preliminary data.</text>
</comment>
<sequence>MPRSVPFSTSGSSAEASSESSSPSADRELERPLYYDMSGPPNPPRRTPSFLGSLSDDQLQLSERSVRSLGWFRNIVLRFFCWQMRRSYMELVLQEKQRSISASMAAWGRTQHDLPAEDVLERTIGRVDEATATRLRADFEWLSNQLRQEPARNDRAWILTTGNQFCPAKHVMQQQLWPAVVAALQQQLMEELVAEVADTIFNMASSMWYQDYLTALLPWLHSDEQLRFQQWFQEYERLQFQSLPGPSEPAMEDDEPHPAKPNDPFSSLLDALQVGIPGKLVAFSLCSGYRIQRFIGKSVHRPETATVAVASRALHLRVALHPPLDILGVYQYAWSLPNALQPEGPYV</sequence>
<gene>
    <name evidence="2" type="ORF">AK812_SmicGene43663</name>
</gene>